<evidence type="ECO:0000313" key="2">
    <source>
        <dbReference type="EMBL" id="NYE45485.1"/>
    </source>
</evidence>
<dbReference type="EMBL" id="JACCCC010000001">
    <property type="protein sequence ID" value="NYE45485.1"/>
    <property type="molecule type" value="Genomic_DNA"/>
</dbReference>
<evidence type="ECO:0000256" key="1">
    <source>
        <dbReference type="SAM" id="MobiDB-lite"/>
    </source>
</evidence>
<proteinExistence type="predicted"/>
<sequence>MSDSSGRGKVYPMPSSAASRSLTEKDAFTTLVDVLTTALRRQGWVTISTINDAERAQVYYAARAAEKRLQQQVTSRATKDGAVMAATGRNHCDPPGRQPGDTHSHTAIAHAFKQSG</sequence>
<accession>A0A852TPE7</accession>
<organism evidence="2 3">
    <name type="scientific">Spinactinospora alkalitolerans</name>
    <dbReference type="NCBI Taxonomy" id="687207"/>
    <lineage>
        <taxon>Bacteria</taxon>
        <taxon>Bacillati</taxon>
        <taxon>Actinomycetota</taxon>
        <taxon>Actinomycetes</taxon>
        <taxon>Streptosporangiales</taxon>
        <taxon>Nocardiopsidaceae</taxon>
        <taxon>Spinactinospora</taxon>
    </lineage>
</organism>
<dbReference type="RefSeq" id="WP_179641693.1">
    <property type="nucleotide sequence ID" value="NZ_BAAAYY010000002.1"/>
</dbReference>
<keyword evidence="3" id="KW-1185">Reference proteome</keyword>
<evidence type="ECO:0000313" key="3">
    <source>
        <dbReference type="Proteomes" id="UP000589036"/>
    </source>
</evidence>
<protein>
    <submittedName>
        <fullName evidence="2">Uncharacterized protein</fullName>
    </submittedName>
</protein>
<gene>
    <name evidence="2" type="ORF">HDA32_000605</name>
</gene>
<feature type="region of interest" description="Disordered" evidence="1">
    <location>
        <begin position="1"/>
        <end position="22"/>
    </location>
</feature>
<reference evidence="2 3" key="1">
    <citation type="submission" date="2020-07" db="EMBL/GenBank/DDBJ databases">
        <title>Sequencing the genomes of 1000 actinobacteria strains.</title>
        <authorList>
            <person name="Klenk H.-P."/>
        </authorList>
    </citation>
    <scope>NUCLEOTIDE SEQUENCE [LARGE SCALE GENOMIC DNA]</scope>
    <source>
        <strain evidence="2 3">CXB654</strain>
    </source>
</reference>
<comment type="caution">
    <text evidence="2">The sequence shown here is derived from an EMBL/GenBank/DDBJ whole genome shotgun (WGS) entry which is preliminary data.</text>
</comment>
<dbReference type="AlphaFoldDB" id="A0A852TPE7"/>
<dbReference type="Proteomes" id="UP000589036">
    <property type="component" value="Unassembled WGS sequence"/>
</dbReference>
<name>A0A852TPE7_9ACTN</name>